<dbReference type="GO" id="GO:0042626">
    <property type="term" value="F:ATPase-coupled transmembrane transporter activity"/>
    <property type="evidence" value="ECO:0007669"/>
    <property type="project" value="TreeGrafter"/>
</dbReference>
<name>A0A1Y3BF41_EURMA</name>
<dbReference type="EMBL" id="MUJZ01027962">
    <property type="protein sequence ID" value="OTF78433.1"/>
    <property type="molecule type" value="Genomic_DNA"/>
</dbReference>
<keyword evidence="1" id="KW-0547">Nucleotide-binding</keyword>
<dbReference type="FunFam" id="3.40.50.300:FF:004162">
    <property type="entry name" value="ATP binding cassette subfamily C member 5"/>
    <property type="match status" value="1"/>
</dbReference>
<dbReference type="InterPro" id="IPR027417">
    <property type="entry name" value="P-loop_NTPase"/>
</dbReference>
<evidence type="ECO:0000256" key="1">
    <source>
        <dbReference type="ARBA" id="ARBA00022741"/>
    </source>
</evidence>
<evidence type="ECO:0000313" key="5">
    <source>
        <dbReference type="Proteomes" id="UP000194236"/>
    </source>
</evidence>
<keyword evidence="5" id="KW-1185">Reference proteome</keyword>
<protein>
    <recommendedName>
        <fullName evidence="3">ABC transporter domain-containing protein</fullName>
    </recommendedName>
</protein>
<dbReference type="SUPFAM" id="SSF52540">
    <property type="entry name" value="P-loop containing nucleoside triphosphate hydrolases"/>
    <property type="match status" value="1"/>
</dbReference>
<dbReference type="InterPro" id="IPR003439">
    <property type="entry name" value="ABC_transporter-like_ATP-bd"/>
</dbReference>
<dbReference type="GO" id="GO:0005524">
    <property type="term" value="F:ATP binding"/>
    <property type="evidence" value="ECO:0007669"/>
    <property type="project" value="UniProtKB-KW"/>
</dbReference>
<dbReference type="Proteomes" id="UP000194236">
    <property type="component" value="Unassembled WGS sequence"/>
</dbReference>
<dbReference type="PANTHER" id="PTHR24223:SF441">
    <property type="match status" value="1"/>
</dbReference>
<organism evidence="4 5">
    <name type="scientific">Euroglyphus maynei</name>
    <name type="common">Mayne's house dust mite</name>
    <dbReference type="NCBI Taxonomy" id="6958"/>
    <lineage>
        <taxon>Eukaryota</taxon>
        <taxon>Metazoa</taxon>
        <taxon>Ecdysozoa</taxon>
        <taxon>Arthropoda</taxon>
        <taxon>Chelicerata</taxon>
        <taxon>Arachnida</taxon>
        <taxon>Acari</taxon>
        <taxon>Acariformes</taxon>
        <taxon>Sarcoptiformes</taxon>
        <taxon>Astigmata</taxon>
        <taxon>Psoroptidia</taxon>
        <taxon>Analgoidea</taxon>
        <taxon>Pyroglyphidae</taxon>
        <taxon>Pyroglyphinae</taxon>
        <taxon>Euroglyphus</taxon>
    </lineage>
</organism>
<dbReference type="InterPro" id="IPR050173">
    <property type="entry name" value="ABC_transporter_C-like"/>
</dbReference>
<dbReference type="GO" id="GO:0016020">
    <property type="term" value="C:membrane"/>
    <property type="evidence" value="ECO:0007669"/>
    <property type="project" value="TreeGrafter"/>
</dbReference>
<dbReference type="PANTHER" id="PTHR24223">
    <property type="entry name" value="ATP-BINDING CASSETTE SUB-FAMILY C"/>
    <property type="match status" value="1"/>
</dbReference>
<dbReference type="Gene3D" id="3.40.50.300">
    <property type="entry name" value="P-loop containing nucleotide triphosphate hydrolases"/>
    <property type="match status" value="1"/>
</dbReference>
<dbReference type="GO" id="GO:0016887">
    <property type="term" value="F:ATP hydrolysis activity"/>
    <property type="evidence" value="ECO:0007669"/>
    <property type="project" value="InterPro"/>
</dbReference>
<keyword evidence="2" id="KW-0067">ATP-binding</keyword>
<evidence type="ECO:0000259" key="3">
    <source>
        <dbReference type="Pfam" id="PF00005"/>
    </source>
</evidence>
<dbReference type="AlphaFoldDB" id="A0A1Y3BF41"/>
<comment type="caution">
    <text evidence="4">The sequence shown here is derived from an EMBL/GenBank/DDBJ whole genome shotgun (WGS) entry which is preliminary data.</text>
</comment>
<feature type="non-terminal residue" evidence="4">
    <location>
        <position position="204"/>
    </location>
</feature>
<evidence type="ECO:0000313" key="4">
    <source>
        <dbReference type="EMBL" id="OTF78433.1"/>
    </source>
</evidence>
<dbReference type="OrthoDB" id="6500128at2759"/>
<gene>
    <name evidence="4" type="ORF">BLA29_008639</name>
</gene>
<proteinExistence type="predicted"/>
<dbReference type="Pfam" id="PF00005">
    <property type="entry name" value="ABC_tran"/>
    <property type="match status" value="1"/>
</dbReference>
<sequence>MVIRLALELETRLVSVERISTYTDLIKNEKSIQKESNNIKELLMNGWPKEKRISFRQVSLRYRKNSPIVLDSVSFDVKGGEKFAIIGRTGAGKSSITYALFRLVEICSGSIFIDNIDIQSIPLKILRSKLSIIPQDPVIFQRSVRKNLDPMLKNKDQQLIQVLKQVNLYLKILSFEKGLDEVINEDKFSTGEKQLLCLARALLH</sequence>
<accession>A0A1Y3BF41</accession>
<evidence type="ECO:0000256" key="2">
    <source>
        <dbReference type="ARBA" id="ARBA00022840"/>
    </source>
</evidence>
<feature type="domain" description="ABC transporter" evidence="3">
    <location>
        <begin position="70"/>
        <end position="203"/>
    </location>
</feature>
<reference evidence="4 5" key="1">
    <citation type="submission" date="2017-03" db="EMBL/GenBank/DDBJ databases">
        <title>Genome Survey of Euroglyphus maynei.</title>
        <authorList>
            <person name="Arlian L.G."/>
            <person name="Morgan M.S."/>
            <person name="Rider S.D."/>
        </authorList>
    </citation>
    <scope>NUCLEOTIDE SEQUENCE [LARGE SCALE GENOMIC DNA]</scope>
    <source>
        <strain evidence="4">Arlian Lab</strain>
        <tissue evidence="4">Whole body</tissue>
    </source>
</reference>